<name>A0ACC0DZY9_9BASI</name>
<sequence>MARISDLPNEVLRQIFQAILSGNKAGGHAITDKNSVSSTGELRLVCRRWSHWLTDQHLHRTLRIASGTRAMQLIINQIPRLRLQFPNNVRPKCKVLSVSELWTGGTALITDHDMVTPPLLEGLIELFYDTIVDLDLTFVDNLSLPTSTIQAIGRIKNLRTLRLNYIRREEETSCKHDTDFFCSLLSAAQGLKELVIESFDTDHIPNILASHLGRFQLPNIIHLEAEYNSPAELVLSLAVALKPTLTMLSDIDLMDDDEEKYVPRIFEIVQDKLQGLNISNLDILDSISHLKFTSLRLLRIQTWDTSISDSSQLDMFLCAPIEILVLSGSETHRSNSTFLLDQFTRLPSLRKVVFWGVDSTFSAPENYLKACQDHQIECFYRHHSSFLELMVSR</sequence>
<reference evidence="1 2" key="3">
    <citation type="journal article" date="2022" name="Microbiol. Spectr.">
        <title>Folding features and dynamics of 3D genome architecture in plant fungal pathogens.</title>
        <authorList>
            <person name="Xia C."/>
        </authorList>
    </citation>
    <scope>NUCLEOTIDE SEQUENCE [LARGE SCALE GENOMIC DNA]</scope>
    <source>
        <strain evidence="1 2">93-210</strain>
    </source>
</reference>
<dbReference type="Proteomes" id="UP001060170">
    <property type="component" value="Chromosome 12"/>
</dbReference>
<reference evidence="2" key="1">
    <citation type="journal article" date="2018" name="BMC Genomics">
        <title>Genomic insights into host adaptation between the wheat stripe rust pathogen (Puccinia striiformis f. sp. tritici) and the barley stripe rust pathogen (Puccinia striiformis f. sp. hordei).</title>
        <authorList>
            <person name="Xia C."/>
            <person name="Wang M."/>
            <person name="Yin C."/>
            <person name="Cornejo O.E."/>
            <person name="Hulbert S.H."/>
            <person name="Chen X."/>
        </authorList>
    </citation>
    <scope>NUCLEOTIDE SEQUENCE [LARGE SCALE GENOMIC DNA]</scope>
    <source>
        <strain evidence="2">93-210</strain>
    </source>
</reference>
<evidence type="ECO:0000313" key="2">
    <source>
        <dbReference type="Proteomes" id="UP001060170"/>
    </source>
</evidence>
<comment type="caution">
    <text evidence="1">The sequence shown here is derived from an EMBL/GenBank/DDBJ whole genome shotgun (WGS) entry which is preliminary data.</text>
</comment>
<evidence type="ECO:0000313" key="1">
    <source>
        <dbReference type="EMBL" id="KAI7941971.1"/>
    </source>
</evidence>
<proteinExistence type="predicted"/>
<gene>
    <name evidence="1" type="ORF">MJO28_011998</name>
</gene>
<reference evidence="2" key="2">
    <citation type="journal article" date="2018" name="Mol. Plant Microbe Interact.">
        <title>Genome sequence resources for the wheat stripe rust pathogen (Puccinia striiformis f. sp. tritici) and the barley stripe rust pathogen (Puccinia striiformis f. sp. hordei).</title>
        <authorList>
            <person name="Xia C."/>
            <person name="Wang M."/>
            <person name="Yin C."/>
            <person name="Cornejo O.E."/>
            <person name="Hulbert S.H."/>
            <person name="Chen X."/>
        </authorList>
    </citation>
    <scope>NUCLEOTIDE SEQUENCE [LARGE SCALE GENOMIC DNA]</scope>
    <source>
        <strain evidence="2">93-210</strain>
    </source>
</reference>
<dbReference type="EMBL" id="CM045876">
    <property type="protein sequence ID" value="KAI7941971.1"/>
    <property type="molecule type" value="Genomic_DNA"/>
</dbReference>
<accession>A0ACC0DZY9</accession>
<protein>
    <submittedName>
        <fullName evidence="1">Uncharacterized protein</fullName>
    </submittedName>
</protein>
<keyword evidence="2" id="KW-1185">Reference proteome</keyword>
<organism evidence="1 2">
    <name type="scientific">Puccinia striiformis f. sp. tritici</name>
    <dbReference type="NCBI Taxonomy" id="168172"/>
    <lineage>
        <taxon>Eukaryota</taxon>
        <taxon>Fungi</taxon>
        <taxon>Dikarya</taxon>
        <taxon>Basidiomycota</taxon>
        <taxon>Pucciniomycotina</taxon>
        <taxon>Pucciniomycetes</taxon>
        <taxon>Pucciniales</taxon>
        <taxon>Pucciniaceae</taxon>
        <taxon>Puccinia</taxon>
    </lineage>
</organism>